<dbReference type="Proteomes" id="UP000783686">
    <property type="component" value="Unassembled WGS sequence"/>
</dbReference>
<comment type="caution">
    <text evidence="3">The sequence shown here is derived from an EMBL/GenBank/DDBJ whole genome shotgun (WGS) entry which is preliminary data.</text>
</comment>
<feature type="domain" description="HTH arsR-type" evidence="1">
    <location>
        <begin position="77"/>
        <end position="108"/>
    </location>
</feature>
<sequence length="123" mass="14044">MVDKKVLRVIYLYEFKLNHSAPEAARNIEEVFGKGTAPVRTVQRWFTRFRSGDESLDNDVIPGRPSGVNDEVLRKIIEENPSKTTRDIARELGVSNSTICHHLAKLGKVKRVDRWVPQEMNGN</sequence>
<dbReference type="GO" id="GO:0000729">
    <property type="term" value="P:DNA double-strand break processing"/>
    <property type="evidence" value="ECO:0007669"/>
    <property type="project" value="TreeGrafter"/>
</dbReference>
<dbReference type="EMBL" id="CAJFDH010000001">
    <property type="protein sequence ID" value="CAD5207208.1"/>
    <property type="molecule type" value="Genomic_DNA"/>
</dbReference>
<dbReference type="Gene3D" id="1.10.10.1450">
    <property type="match status" value="1"/>
</dbReference>
<dbReference type="InterPro" id="IPR001845">
    <property type="entry name" value="HTH_ArsR_DNA-bd_dom"/>
</dbReference>
<reference evidence="3" key="1">
    <citation type="submission" date="2020-09" db="EMBL/GenBank/DDBJ databases">
        <authorList>
            <person name="Kikuchi T."/>
        </authorList>
    </citation>
    <scope>NUCLEOTIDE SEQUENCE</scope>
    <source>
        <strain evidence="3">SH1</strain>
    </source>
</reference>
<dbReference type="GO" id="GO:0031297">
    <property type="term" value="P:replication fork processing"/>
    <property type="evidence" value="ECO:0007669"/>
    <property type="project" value="TreeGrafter"/>
</dbReference>
<feature type="domain" description="Mos1 transposase HTH" evidence="2">
    <location>
        <begin position="4"/>
        <end position="53"/>
    </location>
</feature>
<dbReference type="GO" id="GO:0003700">
    <property type="term" value="F:DNA-binding transcription factor activity"/>
    <property type="evidence" value="ECO:0007669"/>
    <property type="project" value="InterPro"/>
</dbReference>
<evidence type="ECO:0000313" key="3">
    <source>
        <dbReference type="EMBL" id="CAD5207208.1"/>
    </source>
</evidence>
<dbReference type="EMBL" id="CAJFCW020000001">
    <property type="protein sequence ID" value="CAG9084771.1"/>
    <property type="molecule type" value="Genomic_DNA"/>
</dbReference>
<dbReference type="PANTHER" id="PTHR46060">
    <property type="entry name" value="MARINER MOS1 TRANSPOSASE-LIKE PROTEIN"/>
    <property type="match status" value="1"/>
</dbReference>
<dbReference type="AlphaFoldDB" id="A0A811JUW9"/>
<dbReference type="InterPro" id="IPR036390">
    <property type="entry name" value="WH_DNA-bd_sf"/>
</dbReference>
<dbReference type="GO" id="GO:0005634">
    <property type="term" value="C:nucleus"/>
    <property type="evidence" value="ECO:0007669"/>
    <property type="project" value="TreeGrafter"/>
</dbReference>
<evidence type="ECO:0000313" key="4">
    <source>
        <dbReference type="Proteomes" id="UP000614601"/>
    </source>
</evidence>
<dbReference type="GO" id="GO:0035861">
    <property type="term" value="C:site of double-strand break"/>
    <property type="evidence" value="ECO:0007669"/>
    <property type="project" value="TreeGrafter"/>
</dbReference>
<name>A0A811JUW9_9BILA</name>
<dbReference type="InterPro" id="IPR041426">
    <property type="entry name" value="Mos1_HTH"/>
</dbReference>
<dbReference type="InterPro" id="IPR036388">
    <property type="entry name" value="WH-like_DNA-bd_sf"/>
</dbReference>
<evidence type="ECO:0000259" key="2">
    <source>
        <dbReference type="Pfam" id="PF17906"/>
    </source>
</evidence>
<dbReference type="GO" id="GO:0003690">
    <property type="term" value="F:double-stranded DNA binding"/>
    <property type="evidence" value="ECO:0007669"/>
    <property type="project" value="TreeGrafter"/>
</dbReference>
<dbReference type="GO" id="GO:0044774">
    <property type="term" value="P:mitotic DNA integrity checkpoint signaling"/>
    <property type="evidence" value="ECO:0007669"/>
    <property type="project" value="TreeGrafter"/>
</dbReference>
<dbReference type="PANTHER" id="PTHR46060:SF2">
    <property type="entry name" value="HISTONE-LYSINE N-METHYLTRANSFERASE SETMAR"/>
    <property type="match status" value="1"/>
</dbReference>
<protein>
    <recommendedName>
        <fullName evidence="5">HTH_48 domain-containing protein</fullName>
    </recommendedName>
</protein>
<dbReference type="GO" id="GO:0042800">
    <property type="term" value="F:histone H3K4 methyltransferase activity"/>
    <property type="evidence" value="ECO:0007669"/>
    <property type="project" value="TreeGrafter"/>
</dbReference>
<dbReference type="GO" id="GO:0006303">
    <property type="term" value="P:double-strand break repair via nonhomologous end joining"/>
    <property type="evidence" value="ECO:0007669"/>
    <property type="project" value="TreeGrafter"/>
</dbReference>
<dbReference type="GO" id="GO:0003697">
    <property type="term" value="F:single-stranded DNA binding"/>
    <property type="evidence" value="ECO:0007669"/>
    <property type="project" value="TreeGrafter"/>
</dbReference>
<evidence type="ECO:0000259" key="1">
    <source>
        <dbReference type="Pfam" id="PF01022"/>
    </source>
</evidence>
<organism evidence="3 4">
    <name type="scientific">Bursaphelenchus okinawaensis</name>
    <dbReference type="NCBI Taxonomy" id="465554"/>
    <lineage>
        <taxon>Eukaryota</taxon>
        <taxon>Metazoa</taxon>
        <taxon>Ecdysozoa</taxon>
        <taxon>Nematoda</taxon>
        <taxon>Chromadorea</taxon>
        <taxon>Rhabditida</taxon>
        <taxon>Tylenchina</taxon>
        <taxon>Tylenchomorpha</taxon>
        <taxon>Aphelenchoidea</taxon>
        <taxon>Aphelenchoididae</taxon>
        <taxon>Bursaphelenchus</taxon>
    </lineage>
</organism>
<dbReference type="Gene3D" id="1.10.10.10">
    <property type="entry name" value="Winged helix-like DNA-binding domain superfamily/Winged helix DNA-binding domain"/>
    <property type="match status" value="1"/>
</dbReference>
<gene>
    <name evidence="3" type="ORF">BOKJ2_LOCUS1892</name>
</gene>
<dbReference type="Pfam" id="PF01022">
    <property type="entry name" value="HTH_5"/>
    <property type="match status" value="1"/>
</dbReference>
<proteinExistence type="predicted"/>
<accession>A0A811JUW9</accession>
<dbReference type="GO" id="GO:0000793">
    <property type="term" value="C:condensed chromosome"/>
    <property type="evidence" value="ECO:0007669"/>
    <property type="project" value="TreeGrafter"/>
</dbReference>
<dbReference type="InterPro" id="IPR052709">
    <property type="entry name" value="Transposase-MT_Hybrid"/>
</dbReference>
<dbReference type="GO" id="GO:0000014">
    <property type="term" value="F:single-stranded DNA endodeoxyribonuclease activity"/>
    <property type="evidence" value="ECO:0007669"/>
    <property type="project" value="TreeGrafter"/>
</dbReference>
<keyword evidence="4" id="KW-1185">Reference proteome</keyword>
<dbReference type="OrthoDB" id="5872915at2759"/>
<dbReference type="SUPFAM" id="SSF46785">
    <property type="entry name" value="Winged helix' DNA-binding domain"/>
    <property type="match status" value="1"/>
</dbReference>
<dbReference type="Pfam" id="PF17906">
    <property type="entry name" value="HTH_48"/>
    <property type="match status" value="1"/>
</dbReference>
<dbReference type="GO" id="GO:0044547">
    <property type="term" value="F:DNA topoisomerase binding"/>
    <property type="evidence" value="ECO:0007669"/>
    <property type="project" value="TreeGrafter"/>
</dbReference>
<dbReference type="GO" id="GO:0015074">
    <property type="term" value="P:DNA integration"/>
    <property type="evidence" value="ECO:0007669"/>
    <property type="project" value="TreeGrafter"/>
</dbReference>
<dbReference type="Proteomes" id="UP000614601">
    <property type="component" value="Unassembled WGS sequence"/>
</dbReference>
<dbReference type="GO" id="GO:0046975">
    <property type="term" value="F:histone H3K36 methyltransferase activity"/>
    <property type="evidence" value="ECO:0007669"/>
    <property type="project" value="TreeGrafter"/>
</dbReference>
<evidence type="ECO:0008006" key="5">
    <source>
        <dbReference type="Google" id="ProtNLM"/>
    </source>
</evidence>